<dbReference type="EMBL" id="VJMH01005107">
    <property type="protein sequence ID" value="KAF0700902.1"/>
    <property type="molecule type" value="Genomic_DNA"/>
</dbReference>
<reference evidence="1" key="2">
    <citation type="submission" date="2019-06" db="EMBL/GenBank/DDBJ databases">
        <title>Genomics analysis of Aphanomyces spp. identifies a new class of oomycete effector associated with host adaptation.</title>
        <authorList>
            <person name="Gaulin E."/>
        </authorList>
    </citation>
    <scope>NUCLEOTIDE SEQUENCE</scope>
    <source>
        <strain evidence="1">CBS 578.67</strain>
    </source>
</reference>
<gene>
    <name evidence="2" type="primary">Aste57867_8588</name>
    <name evidence="1" type="ORF">As57867_008556</name>
    <name evidence="2" type="ORF">ASTE57867_8588</name>
</gene>
<dbReference type="Gene3D" id="1.25.40.10">
    <property type="entry name" value="Tetratricopeptide repeat domain"/>
    <property type="match status" value="1"/>
</dbReference>
<reference evidence="2 3" key="1">
    <citation type="submission" date="2019-03" db="EMBL/GenBank/DDBJ databases">
        <authorList>
            <person name="Gaulin E."/>
            <person name="Dumas B."/>
        </authorList>
    </citation>
    <scope>NUCLEOTIDE SEQUENCE [LARGE SCALE GENOMIC DNA]</scope>
    <source>
        <strain evidence="2">CBS 568.67</strain>
    </source>
</reference>
<sequence>MGTGATPPLGATLGFFKHFVHLHGGRDVFQGLTTKVVCDRFVRPFTATTHLSLVDHLGLSAKGRDEYVKPASWFVSHAWSYVFLDVIDALDAFFADEGRAGDDIAVWFCMFNNNQHEIRGGVRPFEYWLAQFKGALTAIQNLVMVFSPWNNPTTLTRTWCVFEVFVAIETNARFEVAMGKAQKQSFLSDAGASEHIFTRLLEKIKCANSTTSVPSDRDRIFDLIERGPGFAQVDRIVFHVLEAWADRMVDAEMQAASSNERFKWQVTKAIKLVNKLKHVEAEAFLHAILAGQAKNARYWRATMLLALVQARQKHPRSSWEPLFEAALAHQNDLFGPDHVHVIETKRHFADKLFECGEYTRGLALLQAGVASALRLWGEHHESTVDIMGALGHNLCIYLGRLDDASLWLERTYEASNIVHHGAENHSNIIRSYLMGCYARQGRFSEATALSKETYEQRLRTLGPDSAVTMASFRNLCVGYRFEGNYDKSVEAGLIQCKDFFTACADRSNAAFCTCDFLFIFMNDYVATKVLGDLYLAMGKFKQAKLELDTAQQLLNELDGPTRNRSRTTMYSRLLLACLTDGLNAMETLLAFEVEVIEAGVGGEIWCDVNCHGCYQIIQGNLYMCGDCPRNALRYCLDCVRQGKGELRCAHEPSQSKSWICLSPPIRLLQEKKLEMLAKTNDWPKYTLHLQKYKDYCGKHNVPDEERVEFKLI</sequence>
<evidence type="ECO:0000313" key="3">
    <source>
        <dbReference type="Proteomes" id="UP000332933"/>
    </source>
</evidence>
<proteinExistence type="predicted"/>
<dbReference type="EMBL" id="CAADRA010005128">
    <property type="protein sequence ID" value="VFT85474.1"/>
    <property type="molecule type" value="Genomic_DNA"/>
</dbReference>
<dbReference type="AlphaFoldDB" id="A0A485KKQ0"/>
<dbReference type="Proteomes" id="UP000332933">
    <property type="component" value="Unassembled WGS sequence"/>
</dbReference>
<evidence type="ECO:0000313" key="2">
    <source>
        <dbReference type="EMBL" id="VFT85474.1"/>
    </source>
</evidence>
<evidence type="ECO:0000313" key="1">
    <source>
        <dbReference type="EMBL" id="KAF0700902.1"/>
    </source>
</evidence>
<name>A0A485KKQ0_9STRA</name>
<dbReference type="InterPro" id="IPR011990">
    <property type="entry name" value="TPR-like_helical_dom_sf"/>
</dbReference>
<accession>A0A485KKQ0</accession>
<keyword evidence="3" id="KW-1185">Reference proteome</keyword>
<protein>
    <submittedName>
        <fullName evidence="2">Aste57867_8588 protein</fullName>
    </submittedName>
</protein>
<organism evidence="2 3">
    <name type="scientific">Aphanomyces stellatus</name>
    <dbReference type="NCBI Taxonomy" id="120398"/>
    <lineage>
        <taxon>Eukaryota</taxon>
        <taxon>Sar</taxon>
        <taxon>Stramenopiles</taxon>
        <taxon>Oomycota</taxon>
        <taxon>Saprolegniomycetes</taxon>
        <taxon>Saprolegniales</taxon>
        <taxon>Verrucalvaceae</taxon>
        <taxon>Aphanomyces</taxon>
    </lineage>
</organism>